<reference evidence="1" key="1">
    <citation type="submission" date="2020-06" db="EMBL/GenBank/DDBJ databases">
        <authorList>
            <person name="Li T."/>
            <person name="Hu X."/>
            <person name="Zhang T."/>
            <person name="Song X."/>
            <person name="Zhang H."/>
            <person name="Dai N."/>
            <person name="Sheng W."/>
            <person name="Hou X."/>
            <person name="Wei L."/>
        </authorList>
    </citation>
    <scope>NUCLEOTIDE SEQUENCE</scope>
    <source>
        <strain evidence="1">KEN1</strain>
        <tissue evidence="1">Leaf</tissue>
    </source>
</reference>
<reference evidence="1" key="2">
    <citation type="journal article" date="2024" name="Plant">
        <title>Genomic evolution and insights into agronomic trait innovations of Sesamum species.</title>
        <authorList>
            <person name="Miao H."/>
            <person name="Wang L."/>
            <person name="Qu L."/>
            <person name="Liu H."/>
            <person name="Sun Y."/>
            <person name="Le M."/>
            <person name="Wang Q."/>
            <person name="Wei S."/>
            <person name="Zheng Y."/>
            <person name="Lin W."/>
            <person name="Duan Y."/>
            <person name="Cao H."/>
            <person name="Xiong S."/>
            <person name="Wang X."/>
            <person name="Wei L."/>
            <person name="Li C."/>
            <person name="Ma Q."/>
            <person name="Ju M."/>
            <person name="Zhao R."/>
            <person name="Li G."/>
            <person name="Mu C."/>
            <person name="Tian Q."/>
            <person name="Mei H."/>
            <person name="Zhang T."/>
            <person name="Gao T."/>
            <person name="Zhang H."/>
        </authorList>
    </citation>
    <scope>NUCLEOTIDE SEQUENCE</scope>
    <source>
        <strain evidence="1">KEN1</strain>
    </source>
</reference>
<gene>
    <name evidence="1" type="ORF">Slati_4541400</name>
</gene>
<organism evidence="1">
    <name type="scientific">Sesamum latifolium</name>
    <dbReference type="NCBI Taxonomy" id="2727402"/>
    <lineage>
        <taxon>Eukaryota</taxon>
        <taxon>Viridiplantae</taxon>
        <taxon>Streptophyta</taxon>
        <taxon>Embryophyta</taxon>
        <taxon>Tracheophyta</taxon>
        <taxon>Spermatophyta</taxon>
        <taxon>Magnoliopsida</taxon>
        <taxon>eudicotyledons</taxon>
        <taxon>Gunneridae</taxon>
        <taxon>Pentapetalae</taxon>
        <taxon>asterids</taxon>
        <taxon>lamiids</taxon>
        <taxon>Lamiales</taxon>
        <taxon>Pedaliaceae</taxon>
        <taxon>Sesamum</taxon>
    </lineage>
</organism>
<sequence>MQRDEQLCEISERVDCISKRMEELRRPIEMRPGAPLEMDNVIARTGLPCISEILVETLGHNMNIPDLPKYHGETDPKECLITFDNIL</sequence>
<proteinExistence type="predicted"/>
<protein>
    <submittedName>
        <fullName evidence="1">Uncharacterized protein</fullName>
    </submittedName>
</protein>
<dbReference type="AlphaFoldDB" id="A0AAW2SFZ1"/>
<dbReference type="EMBL" id="JACGWN010000025">
    <property type="protein sequence ID" value="KAL0391367.1"/>
    <property type="molecule type" value="Genomic_DNA"/>
</dbReference>
<accession>A0AAW2SFZ1</accession>
<comment type="caution">
    <text evidence="1">The sequence shown here is derived from an EMBL/GenBank/DDBJ whole genome shotgun (WGS) entry which is preliminary data.</text>
</comment>
<evidence type="ECO:0000313" key="1">
    <source>
        <dbReference type="EMBL" id="KAL0391367.1"/>
    </source>
</evidence>
<name>A0AAW2SFZ1_9LAMI</name>